<evidence type="ECO:0000313" key="2">
    <source>
        <dbReference type="EMBL" id="GHF33796.1"/>
    </source>
</evidence>
<organism evidence="2 3">
    <name type="scientific">Streptomyces fumanus</name>
    <dbReference type="NCBI Taxonomy" id="67302"/>
    <lineage>
        <taxon>Bacteria</taxon>
        <taxon>Bacillati</taxon>
        <taxon>Actinomycetota</taxon>
        <taxon>Actinomycetes</taxon>
        <taxon>Kitasatosporales</taxon>
        <taxon>Streptomycetaceae</taxon>
        <taxon>Streptomyces</taxon>
    </lineage>
</organism>
<reference evidence="2" key="1">
    <citation type="journal article" date="2014" name="Int. J. Syst. Evol. Microbiol.">
        <title>Complete genome sequence of Corynebacterium casei LMG S-19264T (=DSM 44701T), isolated from a smear-ripened cheese.</title>
        <authorList>
            <consortium name="US DOE Joint Genome Institute (JGI-PGF)"/>
            <person name="Walter F."/>
            <person name="Albersmeier A."/>
            <person name="Kalinowski J."/>
            <person name="Ruckert C."/>
        </authorList>
    </citation>
    <scope>NUCLEOTIDE SEQUENCE</scope>
    <source>
        <strain evidence="2">JCM 4477</strain>
    </source>
</reference>
<protein>
    <submittedName>
        <fullName evidence="2">Uncharacterized protein</fullName>
    </submittedName>
</protein>
<dbReference type="AlphaFoldDB" id="A0A919AZ85"/>
<gene>
    <name evidence="2" type="ORF">GCM10018772_69310</name>
</gene>
<sequence>MYAGKHTGQSVLVDRSHATRPSVNGRRAGRPGTRTLGAAA</sequence>
<comment type="caution">
    <text evidence="2">The sequence shown here is derived from an EMBL/GenBank/DDBJ whole genome shotgun (WGS) entry which is preliminary data.</text>
</comment>
<name>A0A919AZ85_9ACTN</name>
<reference evidence="2" key="2">
    <citation type="submission" date="2020-09" db="EMBL/GenBank/DDBJ databases">
        <authorList>
            <person name="Sun Q."/>
            <person name="Ohkuma M."/>
        </authorList>
    </citation>
    <scope>NUCLEOTIDE SEQUENCE</scope>
    <source>
        <strain evidence="2">JCM 4477</strain>
    </source>
</reference>
<proteinExistence type="predicted"/>
<accession>A0A919AZ85</accession>
<evidence type="ECO:0000313" key="3">
    <source>
        <dbReference type="Proteomes" id="UP000630718"/>
    </source>
</evidence>
<dbReference type="Proteomes" id="UP000630718">
    <property type="component" value="Unassembled WGS sequence"/>
</dbReference>
<evidence type="ECO:0000256" key="1">
    <source>
        <dbReference type="SAM" id="MobiDB-lite"/>
    </source>
</evidence>
<keyword evidence="3" id="KW-1185">Reference proteome</keyword>
<feature type="region of interest" description="Disordered" evidence="1">
    <location>
        <begin position="1"/>
        <end position="40"/>
    </location>
</feature>
<dbReference type="EMBL" id="BNBI01000023">
    <property type="protein sequence ID" value="GHF33796.1"/>
    <property type="molecule type" value="Genomic_DNA"/>
</dbReference>